<dbReference type="Gene3D" id="3.40.630.10">
    <property type="entry name" value="Zn peptidases"/>
    <property type="match status" value="1"/>
</dbReference>
<dbReference type="GO" id="GO:0045148">
    <property type="term" value="F:tripeptide aminopeptidase activity"/>
    <property type="evidence" value="ECO:0007669"/>
    <property type="project" value="UniProtKB-EC"/>
</dbReference>
<dbReference type="AlphaFoldDB" id="A0A645C8S1"/>
<dbReference type="EMBL" id="VSSQ01024810">
    <property type="protein sequence ID" value="MPM72553.1"/>
    <property type="molecule type" value="Genomic_DNA"/>
</dbReference>
<proteinExistence type="predicted"/>
<evidence type="ECO:0000313" key="3">
    <source>
        <dbReference type="EMBL" id="MPM72553.1"/>
    </source>
</evidence>
<sequence length="130" mass="14724">MHMIIRDHDAELLEEKKKIVLELASFMNKKYGHDTIKCELKDVYVNMKSYIEKSYHIVDRAVKAMEKSSVTPKIIPVRGGTDGARLSAMGLLCPNLFTGGHNFHGVYEYIPLQSMLKATEVIINLVSDNK</sequence>
<keyword evidence="3" id="KW-0645">Protease</keyword>
<keyword evidence="3" id="KW-0378">Hydrolase</keyword>
<evidence type="ECO:0000256" key="1">
    <source>
        <dbReference type="ARBA" id="ARBA00001947"/>
    </source>
</evidence>
<dbReference type="EC" id="3.4.11.4" evidence="3"/>
<dbReference type="SUPFAM" id="SSF55031">
    <property type="entry name" value="Bacterial exopeptidase dimerisation domain"/>
    <property type="match status" value="1"/>
</dbReference>
<dbReference type="SUPFAM" id="SSF53187">
    <property type="entry name" value="Zn-dependent exopeptidases"/>
    <property type="match status" value="1"/>
</dbReference>
<protein>
    <submittedName>
        <fullName evidence="3">Peptidase T</fullName>
        <ecNumber evidence="3">3.4.11.4</ecNumber>
    </submittedName>
</protein>
<dbReference type="Gene3D" id="3.30.70.360">
    <property type="match status" value="1"/>
</dbReference>
<dbReference type="InterPro" id="IPR036264">
    <property type="entry name" value="Bact_exopeptidase_dim_dom"/>
</dbReference>
<organism evidence="3">
    <name type="scientific">bioreactor metagenome</name>
    <dbReference type="NCBI Taxonomy" id="1076179"/>
    <lineage>
        <taxon>unclassified sequences</taxon>
        <taxon>metagenomes</taxon>
        <taxon>ecological metagenomes</taxon>
    </lineage>
</organism>
<accession>A0A645C8S1</accession>
<name>A0A645C8S1_9ZZZZ</name>
<gene>
    <name evidence="3" type="primary">pepT_34</name>
    <name evidence="3" type="ORF">SDC9_119529</name>
</gene>
<comment type="cofactor">
    <cofactor evidence="1">
        <name>Zn(2+)</name>
        <dbReference type="ChEBI" id="CHEBI:29105"/>
    </cofactor>
</comment>
<reference evidence="3" key="1">
    <citation type="submission" date="2019-08" db="EMBL/GenBank/DDBJ databases">
        <authorList>
            <person name="Kucharzyk K."/>
            <person name="Murdoch R.W."/>
            <person name="Higgins S."/>
            <person name="Loffler F."/>
        </authorList>
    </citation>
    <scope>NUCLEOTIDE SEQUENCE</scope>
</reference>
<dbReference type="PANTHER" id="PTHR42994:SF1">
    <property type="entry name" value="PEPTIDASE T"/>
    <property type="match status" value="1"/>
</dbReference>
<dbReference type="PANTHER" id="PTHR42994">
    <property type="entry name" value="PEPTIDASE T"/>
    <property type="match status" value="1"/>
</dbReference>
<keyword evidence="2" id="KW-0862">Zinc</keyword>
<comment type="caution">
    <text evidence="3">The sequence shown here is derived from an EMBL/GenBank/DDBJ whole genome shotgun (WGS) entry which is preliminary data.</text>
</comment>
<evidence type="ECO:0000256" key="2">
    <source>
        <dbReference type="ARBA" id="ARBA00022833"/>
    </source>
</evidence>
<keyword evidence="3" id="KW-0031">Aminopeptidase</keyword>